<accession>G5H6J0</accession>
<name>G5H6J0_9BACT</name>
<dbReference type="AlphaFoldDB" id="G5H6J0"/>
<evidence type="ECO:0008006" key="4">
    <source>
        <dbReference type="Google" id="ProtNLM"/>
    </source>
</evidence>
<organism evidence="2 3">
    <name type="scientific">Alistipes indistinctus YIT 12060</name>
    <dbReference type="NCBI Taxonomy" id="742725"/>
    <lineage>
        <taxon>Bacteria</taxon>
        <taxon>Pseudomonadati</taxon>
        <taxon>Bacteroidota</taxon>
        <taxon>Bacteroidia</taxon>
        <taxon>Bacteroidales</taxon>
        <taxon>Rikenellaceae</taxon>
        <taxon>Alistipes</taxon>
    </lineage>
</organism>
<reference evidence="2 3" key="1">
    <citation type="submission" date="2011-08" db="EMBL/GenBank/DDBJ databases">
        <title>The Genome Sequence of Alistipes indistinctus YIT 12060.</title>
        <authorList>
            <consortium name="The Broad Institute Genome Sequencing Platform"/>
            <person name="Earl A."/>
            <person name="Ward D."/>
            <person name="Feldgarden M."/>
            <person name="Gevers D."/>
            <person name="Morotomi M."/>
            <person name="Young S.K."/>
            <person name="Zeng Q."/>
            <person name="Gargeya S."/>
            <person name="Fitzgerald M."/>
            <person name="Haas B."/>
            <person name="Abouelleil A."/>
            <person name="Alvarado L."/>
            <person name="Arachchi H.M."/>
            <person name="Berlin A."/>
            <person name="Brown A."/>
            <person name="Chapman S.B."/>
            <person name="Chen Z."/>
            <person name="Dunbar C."/>
            <person name="Freedman E."/>
            <person name="Gearin G."/>
            <person name="Gellesch M."/>
            <person name="Goldberg J."/>
            <person name="Griggs A."/>
            <person name="Gujja S."/>
            <person name="Heiman D."/>
            <person name="Howarth C."/>
            <person name="Larson L."/>
            <person name="Lui A."/>
            <person name="MacDonald P.J.P."/>
            <person name="Montmayeur A."/>
            <person name="Murphy C."/>
            <person name="Neiman D."/>
            <person name="Pearson M."/>
            <person name="Priest M."/>
            <person name="Roberts A."/>
            <person name="Saif S."/>
            <person name="Shea T."/>
            <person name="Shenoy N."/>
            <person name="Sisk P."/>
            <person name="Stolte C."/>
            <person name="Sykes S."/>
            <person name="Wortman J."/>
            <person name="Nusbaum C."/>
            <person name="Birren B."/>
        </authorList>
    </citation>
    <scope>NUCLEOTIDE SEQUENCE [LARGE SCALE GENOMIC DNA]</scope>
    <source>
        <strain evidence="2 3">YIT 12060</strain>
    </source>
</reference>
<dbReference type="InterPro" id="IPR004260">
    <property type="entry name" value="Pyr-dimer_DNA_glycosylase"/>
</dbReference>
<feature type="region of interest" description="Disordered" evidence="1">
    <location>
        <begin position="116"/>
        <end position="162"/>
    </location>
</feature>
<proteinExistence type="predicted"/>
<dbReference type="RefSeq" id="WP_009133356.1">
    <property type="nucleotide sequence ID" value="NZ_CP102250.1"/>
</dbReference>
<protein>
    <recommendedName>
        <fullName evidence="4">DNA lyase</fullName>
    </recommendedName>
</protein>
<dbReference type="HOGENOM" id="CLU_120482_0_0_10"/>
<evidence type="ECO:0000256" key="1">
    <source>
        <dbReference type="SAM" id="MobiDB-lite"/>
    </source>
</evidence>
<dbReference type="Proteomes" id="UP000006008">
    <property type="component" value="Unassembled WGS sequence"/>
</dbReference>
<keyword evidence="3" id="KW-1185">Reference proteome</keyword>
<comment type="caution">
    <text evidence="2">The sequence shown here is derived from an EMBL/GenBank/DDBJ whole genome shotgun (WGS) entry which is preliminary data.</text>
</comment>
<evidence type="ECO:0000313" key="3">
    <source>
        <dbReference type="Proteomes" id="UP000006008"/>
    </source>
</evidence>
<gene>
    <name evidence="2" type="ORF">HMPREF9450_00550</name>
</gene>
<dbReference type="PATRIC" id="fig|742725.3.peg.600"/>
<dbReference type="GeneID" id="92816969"/>
<dbReference type="Pfam" id="PF03013">
    <property type="entry name" value="Pyr_excise"/>
    <property type="match status" value="1"/>
</dbReference>
<dbReference type="OrthoDB" id="9782576at2"/>
<dbReference type="EMBL" id="ADLD01000005">
    <property type="protein sequence ID" value="EHB93001.1"/>
    <property type="molecule type" value="Genomic_DNA"/>
</dbReference>
<evidence type="ECO:0000313" key="2">
    <source>
        <dbReference type="EMBL" id="EHB93001.1"/>
    </source>
</evidence>
<dbReference type="eggNOG" id="ENOG503195F">
    <property type="taxonomic scope" value="Bacteria"/>
</dbReference>
<sequence length="162" mass="18340">MRLWSIHPAYLDPAGLTACWREGLLARKVLLNQTTGYRNHPQLARFRHCTNPSAAIDTYLHGICDEAHRRGYRFDRNKLGTDDPALQITVTDGQLAYELEHLRHKLLRRSPETALLLPGAEPDGETGTTERCDPGPEKQITIRPHPLFSVTSGPVEPWEKIK</sequence>